<feature type="compositionally biased region" description="Basic residues" evidence="4">
    <location>
        <begin position="413"/>
        <end position="424"/>
    </location>
</feature>
<dbReference type="PANTHER" id="PTHR43051:SF1">
    <property type="entry name" value="POLYNUCLEOTIDE ADENYLYLTRANSFERASE FAMILY PROTEIN"/>
    <property type="match status" value="1"/>
</dbReference>
<keyword evidence="3" id="KW-0694">RNA-binding</keyword>
<dbReference type="CDD" id="cd05398">
    <property type="entry name" value="NT_ClassII-CCAase"/>
    <property type="match status" value="1"/>
</dbReference>
<comment type="similarity">
    <text evidence="3">Belongs to the tRNA nucleotidyltransferase/poly(A) polymerase family.</text>
</comment>
<evidence type="ECO:0000256" key="2">
    <source>
        <dbReference type="ARBA" id="ARBA00022741"/>
    </source>
</evidence>
<dbReference type="Pfam" id="PF01743">
    <property type="entry name" value="PolyA_pol"/>
    <property type="match status" value="1"/>
</dbReference>
<accession>A0A9X4MDI4</accession>
<name>A0A9X4MDI4_9BACT</name>
<protein>
    <submittedName>
        <fullName evidence="7">Poly(A) polymerase</fullName>
    </submittedName>
</protein>
<feature type="domain" description="tRNA nucleotidyltransferase/poly(A) polymerase RNA and SrmB- binding" evidence="6">
    <location>
        <begin position="200"/>
        <end position="258"/>
    </location>
</feature>
<gene>
    <name evidence="7" type="ORF">OLX77_05290</name>
</gene>
<proteinExistence type="inferred from homology"/>
<dbReference type="GO" id="GO:0000166">
    <property type="term" value="F:nucleotide binding"/>
    <property type="evidence" value="ECO:0007669"/>
    <property type="project" value="UniProtKB-KW"/>
</dbReference>
<dbReference type="GO" id="GO:0003723">
    <property type="term" value="F:RNA binding"/>
    <property type="evidence" value="ECO:0007669"/>
    <property type="project" value="UniProtKB-KW"/>
</dbReference>
<feature type="domain" description="Poly A polymerase head" evidence="5">
    <location>
        <begin position="46"/>
        <end position="173"/>
    </location>
</feature>
<keyword evidence="2" id="KW-0547">Nucleotide-binding</keyword>
<dbReference type="GO" id="GO:0016779">
    <property type="term" value="F:nucleotidyltransferase activity"/>
    <property type="evidence" value="ECO:0007669"/>
    <property type="project" value="InterPro"/>
</dbReference>
<evidence type="ECO:0000256" key="3">
    <source>
        <dbReference type="RuleBase" id="RU003953"/>
    </source>
</evidence>
<feature type="region of interest" description="Disordered" evidence="4">
    <location>
        <begin position="399"/>
        <end position="445"/>
    </location>
</feature>
<dbReference type="Pfam" id="PF12627">
    <property type="entry name" value="PolyA_pol_RNAbd"/>
    <property type="match status" value="1"/>
</dbReference>
<dbReference type="AlphaFoldDB" id="A0A9X4MDI4"/>
<dbReference type="Gene3D" id="3.30.460.10">
    <property type="entry name" value="Beta Polymerase, domain 2"/>
    <property type="match status" value="1"/>
</dbReference>
<evidence type="ECO:0000259" key="6">
    <source>
        <dbReference type="Pfam" id="PF12627"/>
    </source>
</evidence>
<reference evidence="7" key="2">
    <citation type="submission" date="2022-10" db="EMBL/GenBank/DDBJ databases">
        <authorList>
            <person name="Aronson H.S."/>
        </authorList>
    </citation>
    <scope>NUCLEOTIDE SEQUENCE</scope>
    <source>
        <strain evidence="7">RS19-109</strain>
    </source>
</reference>
<reference evidence="7" key="1">
    <citation type="journal article" date="2022" name="bioRxiv">
        <title>Thiovibrio frasassiensisgen. nov., sp. nov., an autotrophic, elemental sulfur disproportionating bacterium isolated from sulfidic karst sediment, and proposal of Thiovibrionaceae fam. nov.</title>
        <authorList>
            <person name="Aronson H."/>
            <person name="Thomas C."/>
            <person name="Bhattacharyya M."/>
            <person name="Eckstein S."/>
            <person name="Jensen S."/>
            <person name="Barco R."/>
            <person name="Macalady J."/>
            <person name="Amend J."/>
        </authorList>
    </citation>
    <scope>NUCLEOTIDE SEQUENCE</scope>
    <source>
        <strain evidence="7">RS19-109</strain>
    </source>
</reference>
<dbReference type="PANTHER" id="PTHR43051">
    <property type="entry name" value="POLYNUCLEOTIDE ADENYLYLTRANSFERASE FAMILY PROTEIN"/>
    <property type="match status" value="1"/>
</dbReference>
<evidence type="ECO:0000313" key="8">
    <source>
        <dbReference type="Proteomes" id="UP001154240"/>
    </source>
</evidence>
<dbReference type="InterPro" id="IPR002646">
    <property type="entry name" value="PolA_pol_head_dom"/>
</dbReference>
<dbReference type="InterPro" id="IPR052191">
    <property type="entry name" value="tRNA_ntf/polyA_polymerase_I"/>
</dbReference>
<dbReference type="SUPFAM" id="SSF81891">
    <property type="entry name" value="Poly A polymerase C-terminal region-like"/>
    <property type="match status" value="1"/>
</dbReference>
<evidence type="ECO:0000256" key="4">
    <source>
        <dbReference type="SAM" id="MobiDB-lite"/>
    </source>
</evidence>
<dbReference type="RefSeq" id="WP_307632547.1">
    <property type="nucleotide sequence ID" value="NZ_JAPHEH010000001.1"/>
</dbReference>
<dbReference type="Gene3D" id="1.10.3090.10">
    <property type="entry name" value="cca-adding enzyme, domain 2"/>
    <property type="match status" value="1"/>
</dbReference>
<evidence type="ECO:0000313" key="7">
    <source>
        <dbReference type="EMBL" id="MDG4475574.1"/>
    </source>
</evidence>
<dbReference type="Proteomes" id="UP001154240">
    <property type="component" value="Unassembled WGS sequence"/>
</dbReference>
<comment type="caution">
    <text evidence="7">The sequence shown here is derived from an EMBL/GenBank/DDBJ whole genome shotgun (WGS) entry which is preliminary data.</text>
</comment>
<keyword evidence="8" id="KW-1185">Reference proteome</keyword>
<dbReference type="SUPFAM" id="SSF81301">
    <property type="entry name" value="Nucleotidyltransferase"/>
    <property type="match status" value="1"/>
</dbReference>
<dbReference type="InterPro" id="IPR032828">
    <property type="entry name" value="PolyA_RNA-bd"/>
</dbReference>
<keyword evidence="1 3" id="KW-0808">Transferase</keyword>
<organism evidence="7 8">
    <name type="scientific">Thiovibrio frasassiensis</name>
    <dbReference type="NCBI Taxonomy" id="2984131"/>
    <lineage>
        <taxon>Bacteria</taxon>
        <taxon>Pseudomonadati</taxon>
        <taxon>Thermodesulfobacteriota</taxon>
        <taxon>Desulfobulbia</taxon>
        <taxon>Desulfobulbales</taxon>
        <taxon>Thiovibrionaceae</taxon>
        <taxon>Thiovibrio</taxon>
    </lineage>
</organism>
<sequence>MDPSTDLADLPEPLIIPRADHPISRKDIDREALKVMHRLRDAGYSAYLVGGAVRDLYLGKKPKDFDISTNARPGQLRTLFRNSRIIGRRFRLVQVFFFGGKIVEVSTLRCRSEFEEGEREEDEVLAHNNTFGSEAEDAFRRDLTINALFYEIENFTIIDYTGGVADLNNRIVRIVGEPDRRIVRDPVRMMRAIRHAARSNFTIEERTWQAIIANLDTLRLCPDSRVRDEFFKDLNSGACAPWCRLAVASGMFFLLLPCYEGIISREPEAPTEETQLLFSLCQVIDRLHSEGTPLPEHLLLATLLLPWAQARFNLLHLPAEGRESFVFSRNLRAEIDSQLVHLNVKRASREDITSLLVNLPVFVRHGAEQTWPAWLKRKSYFPDGLLFFQLYQEALGGSPADLAPRPEPSLPPRHGKPRTGKSRKPRTESRTPSFSGKKGGIFGLK</sequence>
<evidence type="ECO:0000256" key="1">
    <source>
        <dbReference type="ARBA" id="ARBA00022679"/>
    </source>
</evidence>
<dbReference type="EMBL" id="JAPHEH010000001">
    <property type="protein sequence ID" value="MDG4475574.1"/>
    <property type="molecule type" value="Genomic_DNA"/>
</dbReference>
<dbReference type="InterPro" id="IPR043519">
    <property type="entry name" value="NT_sf"/>
</dbReference>
<dbReference type="GO" id="GO:0006396">
    <property type="term" value="P:RNA processing"/>
    <property type="evidence" value="ECO:0007669"/>
    <property type="project" value="InterPro"/>
</dbReference>
<evidence type="ECO:0000259" key="5">
    <source>
        <dbReference type="Pfam" id="PF01743"/>
    </source>
</evidence>